<dbReference type="EC" id="2.7.7.59" evidence="7"/>
<dbReference type="PANTHER" id="PTHR47320">
    <property type="entry name" value="BIFUNCTIONAL URIDYLYLTRANSFERASE/URIDYLYL-REMOVING ENZYME"/>
    <property type="match status" value="1"/>
</dbReference>
<dbReference type="Gene3D" id="3.30.460.10">
    <property type="entry name" value="Beta Polymerase, domain 2"/>
    <property type="match status" value="1"/>
</dbReference>
<dbReference type="RefSeq" id="WP_092616103.1">
    <property type="nucleotide sequence ID" value="NZ_FNCV01000002.1"/>
</dbReference>
<dbReference type="InterPro" id="IPR006674">
    <property type="entry name" value="HD_domain"/>
</dbReference>
<dbReference type="SUPFAM" id="SSF81593">
    <property type="entry name" value="Nucleotidyltransferase substrate binding subunit/domain"/>
    <property type="match status" value="1"/>
</dbReference>
<dbReference type="EMBL" id="FNCV01000002">
    <property type="protein sequence ID" value="SDG74619.1"/>
    <property type="molecule type" value="Genomic_DNA"/>
</dbReference>
<comment type="catalytic activity">
    <reaction evidence="7">
        <text>[protein-PII]-L-tyrosine + UTP = [protein-PII]-uridylyl-L-tyrosine + diphosphate</text>
        <dbReference type="Rhea" id="RHEA:13673"/>
        <dbReference type="Rhea" id="RHEA-COMP:12147"/>
        <dbReference type="Rhea" id="RHEA-COMP:12148"/>
        <dbReference type="ChEBI" id="CHEBI:33019"/>
        <dbReference type="ChEBI" id="CHEBI:46398"/>
        <dbReference type="ChEBI" id="CHEBI:46858"/>
        <dbReference type="ChEBI" id="CHEBI:90602"/>
        <dbReference type="EC" id="2.7.7.59"/>
    </reaction>
</comment>
<dbReference type="InterPro" id="IPR045865">
    <property type="entry name" value="ACT-like_dom_sf"/>
</dbReference>
<feature type="domain" description="ACT" evidence="9">
    <location>
        <begin position="841"/>
        <end position="924"/>
    </location>
</feature>
<evidence type="ECO:0000313" key="12">
    <source>
        <dbReference type="Proteomes" id="UP000217076"/>
    </source>
</evidence>
<evidence type="ECO:0000259" key="9">
    <source>
        <dbReference type="PROSITE" id="PS51671"/>
    </source>
</evidence>
<gene>
    <name evidence="7" type="primary">glnD</name>
    <name evidence="11" type="ORF">SAMN05421742_102299</name>
</gene>
<dbReference type="SUPFAM" id="SSF81301">
    <property type="entry name" value="Nucleotidyltransferase"/>
    <property type="match status" value="1"/>
</dbReference>
<dbReference type="Pfam" id="PF24931">
    <property type="entry name" value="ACT_ACR9_3rd"/>
    <property type="match status" value="1"/>
</dbReference>
<keyword evidence="6 7" id="KW-0511">Multifunctional enzyme</keyword>
<evidence type="ECO:0000313" key="11">
    <source>
        <dbReference type="EMBL" id="SDG74619.1"/>
    </source>
</evidence>
<dbReference type="CDD" id="cd05401">
    <property type="entry name" value="NT_GlnE_GlnD_like"/>
    <property type="match status" value="1"/>
</dbReference>
<feature type="region of interest" description="Disordered" evidence="8">
    <location>
        <begin position="910"/>
        <end position="945"/>
    </location>
</feature>
<dbReference type="PIRSF" id="PIRSF006288">
    <property type="entry name" value="PII_uridyltransf"/>
    <property type="match status" value="1"/>
</dbReference>
<dbReference type="InterPro" id="IPR002912">
    <property type="entry name" value="ACT_dom"/>
</dbReference>
<dbReference type="SMART" id="SM00471">
    <property type="entry name" value="HDc"/>
    <property type="match status" value="1"/>
</dbReference>
<dbReference type="Gene3D" id="3.30.70.260">
    <property type="match status" value="1"/>
</dbReference>
<keyword evidence="2 7" id="KW-0548">Nucleotidyltransferase</keyword>
<dbReference type="GO" id="GO:0006808">
    <property type="term" value="P:regulation of nitrogen utilization"/>
    <property type="evidence" value="ECO:0007669"/>
    <property type="project" value="UniProtKB-UniRule"/>
</dbReference>
<feature type="domain" description="HD" evidence="10">
    <location>
        <begin position="486"/>
        <end position="608"/>
    </location>
</feature>
<comment type="caution">
    <text evidence="7">Lacks conserved residue(s) required for the propagation of feature annotation.</text>
</comment>
<sequence>MSHRRIKNPRAIVDRRALIARLDACFEAGPASAPATRAAVLAILKEVLAEGRAEVRRRFLEEATPGEVTVAESCHLFDRLIVTLMELALTRVYPLGVPTKGDEMALVAVGGYGRGELSPQSDLDLLFLTPYRSTPRAEQVVEYVLYMLWDLGLKVGHATRSVNDCVRLAKDDLTIATALLEARLLTGSRRLFGEFEKRYRADVVSGTETSFVEAKLKERDGRHDGHGDSRYVLEPNIKEGKGGLRDLHTLFWIARYLYDVAGMDDLVAAQVLTPGQARRFAKAQNFLWTVRCHLHYLTGRPEDRLTFDVQQEIGWRMGYTDHAGTKGVERFMKHYFLIAKDVGDLTRILCAALEEQHKRRPLVRLPFGRREADGFAVEGGRLMLPDKATLAEDPTRILELFAVAQRRDLDIHPKALRLIAENPGLVNTLRDSEQAWQRFLDMLTRPEGVETSLRRLNEAGVLGRLIPDFGRVVAQMQYDMYHVYTTDEHTIRAVGVLARIEQGRLKDELPAASSVIDKVQSRRALYVAVLLHDIAKGRGGDHSVLGAEIAHKLGPRFGLSDEETDTVAWLVLHHLDMSRTAFKRDIDDPKTIADFAALVQSPERLKLLLILTCADIRAVGPRTWNNWKATLLRELYYRTAEALSDGHAATSRDRRVTAAKRALATRLLDDQGWAEAAIERFVSMGYPNYWLAFDTETQVRHATLISEAEAAGQPLAVHLAPVPARDVTEVIVYTPDHAGLFARLAGAMALLGVSVVDAKIMTMANGMALDTFAVQGPGGGPLDDEEMPGRLKKTVEATLTGTLKVGRELLHKPHPGPSRAQVFTVPPRVIFDLEASKTHTVIEVNGRDRPGFLYDVTTTLTGLNLQISSAHISTYGERVVDVFYVKDLVGLKVDHPGRLNDIRNTLLMTLGGTPHDAEAPARGPGRGTPRRPARPRSRPRKTAAQ</sequence>
<dbReference type="NCBIfam" id="NF003467">
    <property type="entry name" value="PRK05092.1"/>
    <property type="match status" value="1"/>
</dbReference>
<dbReference type="PROSITE" id="PS51671">
    <property type="entry name" value="ACT"/>
    <property type="match status" value="2"/>
</dbReference>
<dbReference type="CDD" id="cd04899">
    <property type="entry name" value="ACT_ACR-UUR-like_2"/>
    <property type="match status" value="1"/>
</dbReference>
<accession>A0A1G7WRR4</accession>
<dbReference type="Proteomes" id="UP000217076">
    <property type="component" value="Unassembled WGS sequence"/>
</dbReference>
<dbReference type="InterPro" id="IPR013546">
    <property type="entry name" value="PII_UdlTrfase/GS_AdlTrfase"/>
</dbReference>
<evidence type="ECO:0000259" key="10">
    <source>
        <dbReference type="PROSITE" id="PS51831"/>
    </source>
</evidence>
<comment type="cofactor">
    <cofactor evidence="7">
        <name>Mg(2+)</name>
        <dbReference type="ChEBI" id="CHEBI:18420"/>
    </cofactor>
</comment>
<feature type="region of interest" description="Uridylyltransferase" evidence="7">
    <location>
        <begin position="1"/>
        <end position="370"/>
    </location>
</feature>
<dbReference type="InterPro" id="IPR010043">
    <property type="entry name" value="UTase/UR"/>
</dbReference>
<reference evidence="12" key="1">
    <citation type="submission" date="2016-10" db="EMBL/GenBank/DDBJ databases">
        <authorList>
            <person name="Varghese N."/>
            <person name="Submissions S."/>
        </authorList>
    </citation>
    <scope>NUCLEOTIDE SEQUENCE [LARGE SCALE GENOMIC DNA]</scope>
    <source>
        <strain evidence="12">930I</strain>
    </source>
</reference>
<dbReference type="GO" id="GO:0008773">
    <property type="term" value="F:[protein-PII] uridylyltransferase activity"/>
    <property type="evidence" value="ECO:0007669"/>
    <property type="project" value="UniProtKB-UniRule"/>
</dbReference>
<dbReference type="PANTHER" id="PTHR47320:SF1">
    <property type="entry name" value="BIFUNCTIONAL URIDYLYLTRANSFERASE_URIDYLYL-REMOVING ENZYME"/>
    <property type="match status" value="1"/>
</dbReference>
<dbReference type="InterPro" id="IPR003607">
    <property type="entry name" value="HD/PDEase_dom"/>
</dbReference>
<dbReference type="HAMAP" id="MF_00277">
    <property type="entry name" value="PII_uridylyl_transf"/>
    <property type="match status" value="1"/>
</dbReference>
<keyword evidence="1 7" id="KW-0808">Transferase</keyword>
<dbReference type="SUPFAM" id="SSF55021">
    <property type="entry name" value="ACT-like"/>
    <property type="match status" value="2"/>
</dbReference>
<keyword evidence="5 7" id="KW-0460">Magnesium</keyword>
<dbReference type="STRING" id="83401.SAMN05421742_102299"/>
<dbReference type="InterPro" id="IPR043519">
    <property type="entry name" value="NT_sf"/>
</dbReference>
<dbReference type="CDD" id="cd04900">
    <property type="entry name" value="ACT_UUR-like_1"/>
    <property type="match status" value="1"/>
</dbReference>
<comment type="domain">
    <text evidence="7">Has four distinct domains: an N-terminal nucleotidyltransferase (NT) domain responsible for UTase activity, a central HD domain that encodes UR activity, and two C-terminal ACT domains that seem to have a role in glutamine sensing.</text>
</comment>
<dbReference type="OrthoDB" id="9758038at2"/>
<evidence type="ECO:0000256" key="8">
    <source>
        <dbReference type="SAM" id="MobiDB-lite"/>
    </source>
</evidence>
<dbReference type="AlphaFoldDB" id="A0A1G7WRR4"/>
<evidence type="ECO:0000256" key="2">
    <source>
        <dbReference type="ARBA" id="ARBA00022695"/>
    </source>
</evidence>
<feature type="compositionally biased region" description="Basic residues" evidence="8">
    <location>
        <begin position="928"/>
        <end position="945"/>
    </location>
</feature>
<dbReference type="Pfam" id="PF08335">
    <property type="entry name" value="GlnD_UR_UTase"/>
    <property type="match status" value="1"/>
</dbReference>
<comment type="function">
    <text evidence="7">Modifies, by uridylylation and deuridylylation, the PII regulatory proteins (GlnB and homologs), in response to the nitrogen status of the cell that GlnD senses through the glutamine level. Under low glutamine levels, catalyzes the conversion of the PII proteins and UTP to PII-UMP and PPi, while under higher glutamine levels, GlnD hydrolyzes PII-UMP to PII and UMP (deuridylylation). Thus, controls uridylylation state and activity of the PII proteins, and plays an important role in the regulation of nitrogen metabolism.</text>
</comment>
<proteinExistence type="inferred from homology"/>
<comment type="catalytic activity">
    <reaction evidence="7">
        <text>[protein-PII]-uridylyl-L-tyrosine + H2O = [protein-PII]-L-tyrosine + UMP + H(+)</text>
        <dbReference type="Rhea" id="RHEA:48600"/>
        <dbReference type="Rhea" id="RHEA-COMP:12147"/>
        <dbReference type="Rhea" id="RHEA-COMP:12148"/>
        <dbReference type="ChEBI" id="CHEBI:15377"/>
        <dbReference type="ChEBI" id="CHEBI:15378"/>
        <dbReference type="ChEBI" id="CHEBI:46858"/>
        <dbReference type="ChEBI" id="CHEBI:57865"/>
        <dbReference type="ChEBI" id="CHEBI:90602"/>
    </reaction>
</comment>
<comment type="activity regulation">
    <text evidence="7">Uridylyltransferase (UTase) activity is inhibited by glutamine, while glutamine activates uridylyl-removing (UR) activity.</text>
</comment>
<dbReference type="SUPFAM" id="SSF81891">
    <property type="entry name" value="Poly A polymerase C-terminal region-like"/>
    <property type="match status" value="1"/>
</dbReference>
<evidence type="ECO:0000256" key="1">
    <source>
        <dbReference type="ARBA" id="ARBA00022679"/>
    </source>
</evidence>
<protein>
    <recommendedName>
        <fullName evidence="7">Bifunctional uridylyltransferase/uridylyl-removing enzyme</fullName>
        <shortName evidence="7">UTase/UR</shortName>
    </recommendedName>
    <alternativeName>
        <fullName evidence="7">Bifunctional [protein-PII] modification enzyme</fullName>
    </alternativeName>
    <alternativeName>
        <fullName evidence="7">Bifunctional nitrogen sensor protein</fullName>
    </alternativeName>
    <domain>
        <recommendedName>
            <fullName evidence="7">[Protein-PII] uridylyltransferase</fullName>
            <shortName evidence="7">PII uridylyltransferase</shortName>
            <shortName evidence="7">UTase</shortName>
            <ecNumber evidence="7">2.7.7.59</ecNumber>
        </recommendedName>
    </domain>
    <domain>
        <recommendedName>
            <fullName evidence="7">[Protein-PII]-UMP uridylyl-removing enzyme</fullName>
            <shortName evidence="7">UR</shortName>
            <ecNumber evidence="7">3.1.4.-</ecNumber>
        </recommendedName>
    </domain>
</protein>
<comment type="similarity">
    <text evidence="7">Belongs to the GlnD family.</text>
</comment>
<feature type="domain" description="ACT" evidence="9">
    <location>
        <begin position="729"/>
        <end position="810"/>
    </location>
</feature>
<dbReference type="GO" id="GO:0008081">
    <property type="term" value="F:phosphoric diester hydrolase activity"/>
    <property type="evidence" value="ECO:0007669"/>
    <property type="project" value="UniProtKB-UniRule"/>
</dbReference>
<keyword evidence="4 7" id="KW-0378">Hydrolase</keyword>
<name>A0A1G7WRR4_9PROT</name>
<dbReference type="Gene3D" id="1.10.3090.10">
    <property type="entry name" value="cca-adding enzyme, domain 2"/>
    <property type="match status" value="1"/>
</dbReference>
<evidence type="ECO:0000256" key="5">
    <source>
        <dbReference type="ARBA" id="ARBA00022842"/>
    </source>
</evidence>
<evidence type="ECO:0000256" key="4">
    <source>
        <dbReference type="ARBA" id="ARBA00022801"/>
    </source>
</evidence>
<keyword evidence="3" id="KW-0677">Repeat</keyword>
<organism evidence="11 12">
    <name type="scientific">Roseospirillum parvum</name>
    <dbReference type="NCBI Taxonomy" id="83401"/>
    <lineage>
        <taxon>Bacteria</taxon>
        <taxon>Pseudomonadati</taxon>
        <taxon>Pseudomonadota</taxon>
        <taxon>Alphaproteobacteria</taxon>
        <taxon>Rhodospirillales</taxon>
        <taxon>Rhodospirillaceae</taxon>
        <taxon>Roseospirillum</taxon>
    </lineage>
</organism>
<dbReference type="NCBIfam" id="TIGR01693">
    <property type="entry name" value="UTase_glnD"/>
    <property type="match status" value="1"/>
</dbReference>
<dbReference type="EC" id="3.1.4.-" evidence="7"/>
<evidence type="ECO:0000256" key="3">
    <source>
        <dbReference type="ARBA" id="ARBA00022737"/>
    </source>
</evidence>
<evidence type="ECO:0000256" key="6">
    <source>
        <dbReference type="ARBA" id="ARBA00023268"/>
    </source>
</evidence>
<dbReference type="Pfam" id="PF01966">
    <property type="entry name" value="HD"/>
    <property type="match status" value="1"/>
</dbReference>
<dbReference type="CDD" id="cd00077">
    <property type="entry name" value="HDc"/>
    <property type="match status" value="1"/>
</dbReference>
<keyword evidence="12" id="KW-1185">Reference proteome</keyword>
<evidence type="ECO:0000256" key="7">
    <source>
        <dbReference type="HAMAP-Rule" id="MF_00277"/>
    </source>
</evidence>
<dbReference type="PROSITE" id="PS51831">
    <property type="entry name" value="HD"/>
    <property type="match status" value="1"/>
</dbReference>